<evidence type="ECO:0000313" key="2">
    <source>
        <dbReference type="Proteomes" id="UP000473885"/>
    </source>
</evidence>
<evidence type="ECO:0000313" key="1">
    <source>
        <dbReference type="EMBL" id="NEZ47140.1"/>
    </source>
</evidence>
<accession>A0A6M0RBT9</accession>
<dbReference type="AlphaFoldDB" id="A0A6M0RBT9"/>
<proteinExistence type="predicted"/>
<gene>
    <name evidence="1" type="ORF">FDF74_07950</name>
</gene>
<protein>
    <submittedName>
        <fullName evidence="1">Cyclic lactone autoinducer peptide</fullName>
    </submittedName>
</protein>
<organism evidence="1 2">
    <name type="scientific">Clostridium niameyense</name>
    <dbReference type="NCBI Taxonomy" id="1622073"/>
    <lineage>
        <taxon>Bacteria</taxon>
        <taxon>Bacillati</taxon>
        <taxon>Bacillota</taxon>
        <taxon>Clostridia</taxon>
        <taxon>Eubacteriales</taxon>
        <taxon>Clostridiaceae</taxon>
        <taxon>Clostridium</taxon>
    </lineage>
</organism>
<dbReference type="Proteomes" id="UP000473885">
    <property type="component" value="Unassembled WGS sequence"/>
</dbReference>
<sequence length="44" mass="4651">MKNLTGKKLSKLSAKVLKGVANSTSASVCTIGAYQPKEPKCLKK</sequence>
<name>A0A6M0RBT9_9CLOT</name>
<dbReference type="InterPro" id="IPR009229">
    <property type="entry name" value="AgrD"/>
</dbReference>
<dbReference type="RefSeq" id="WP_163249238.1">
    <property type="nucleotide sequence ID" value="NZ_SXDP01000005.1"/>
</dbReference>
<comment type="caution">
    <text evidence="1">The sequence shown here is derived from an EMBL/GenBank/DDBJ whole genome shotgun (WGS) entry which is preliminary data.</text>
</comment>
<reference evidence="1 2" key="1">
    <citation type="submission" date="2019-04" db="EMBL/GenBank/DDBJ databases">
        <title>Genome sequencing of Clostridium botulinum Groups I-IV and Clostridium butyricum.</title>
        <authorList>
            <person name="Brunt J."/>
            <person name="Van Vliet A.H.M."/>
            <person name="Stringer S.C."/>
            <person name="Carter A.T."/>
            <person name="Peck M.W."/>
        </authorList>
    </citation>
    <scope>NUCLEOTIDE SEQUENCE [LARGE SCALE GENOMIC DNA]</scope>
    <source>
        <strain evidence="1 2">IFR 18/094</strain>
    </source>
</reference>
<keyword evidence="2" id="KW-1185">Reference proteome</keyword>
<dbReference type="EMBL" id="SXDP01000005">
    <property type="protein sequence ID" value="NEZ47140.1"/>
    <property type="molecule type" value="Genomic_DNA"/>
</dbReference>
<dbReference type="NCBIfam" id="TIGR04223">
    <property type="entry name" value="quorum_AgrD"/>
    <property type="match status" value="1"/>
</dbReference>